<evidence type="ECO:0008006" key="4">
    <source>
        <dbReference type="Google" id="ProtNLM"/>
    </source>
</evidence>
<accession>A0AAV4GJ69</accession>
<comment type="caution">
    <text evidence="2">The sequence shown here is derived from an EMBL/GenBank/DDBJ whole genome shotgun (WGS) entry which is preliminary data.</text>
</comment>
<dbReference type="Proteomes" id="UP000762676">
    <property type="component" value="Unassembled WGS sequence"/>
</dbReference>
<reference evidence="2 3" key="1">
    <citation type="journal article" date="2021" name="Elife">
        <title>Chloroplast acquisition without the gene transfer in kleptoplastic sea slugs, Plakobranchus ocellatus.</title>
        <authorList>
            <person name="Maeda T."/>
            <person name="Takahashi S."/>
            <person name="Yoshida T."/>
            <person name="Shimamura S."/>
            <person name="Takaki Y."/>
            <person name="Nagai Y."/>
            <person name="Toyoda A."/>
            <person name="Suzuki Y."/>
            <person name="Arimoto A."/>
            <person name="Ishii H."/>
            <person name="Satoh N."/>
            <person name="Nishiyama T."/>
            <person name="Hasebe M."/>
            <person name="Maruyama T."/>
            <person name="Minagawa J."/>
            <person name="Obokata J."/>
            <person name="Shigenobu S."/>
        </authorList>
    </citation>
    <scope>NUCLEOTIDE SEQUENCE [LARGE SCALE GENOMIC DNA]</scope>
</reference>
<organism evidence="2 3">
    <name type="scientific">Elysia marginata</name>
    <dbReference type="NCBI Taxonomy" id="1093978"/>
    <lineage>
        <taxon>Eukaryota</taxon>
        <taxon>Metazoa</taxon>
        <taxon>Spiralia</taxon>
        <taxon>Lophotrochozoa</taxon>
        <taxon>Mollusca</taxon>
        <taxon>Gastropoda</taxon>
        <taxon>Heterobranchia</taxon>
        <taxon>Euthyneura</taxon>
        <taxon>Panpulmonata</taxon>
        <taxon>Sacoglossa</taxon>
        <taxon>Placobranchoidea</taxon>
        <taxon>Plakobranchidae</taxon>
        <taxon>Elysia</taxon>
    </lineage>
</organism>
<feature type="region of interest" description="Disordered" evidence="1">
    <location>
        <begin position="1"/>
        <end position="48"/>
    </location>
</feature>
<keyword evidence="3" id="KW-1185">Reference proteome</keyword>
<sequence length="71" mass="7571">MDPALAQEDFAPEDPAVKTPAPAATLLDQVQKPVENTPPSKRSDKSDKVRKFFDALGNFFKGAISGGIIQG</sequence>
<gene>
    <name evidence="2" type="ORF">ElyMa_006017700</name>
</gene>
<evidence type="ECO:0000256" key="1">
    <source>
        <dbReference type="SAM" id="MobiDB-lite"/>
    </source>
</evidence>
<evidence type="ECO:0000313" key="2">
    <source>
        <dbReference type="EMBL" id="GFR85023.1"/>
    </source>
</evidence>
<evidence type="ECO:0000313" key="3">
    <source>
        <dbReference type="Proteomes" id="UP000762676"/>
    </source>
</evidence>
<dbReference type="EMBL" id="BMAT01012060">
    <property type="protein sequence ID" value="GFR85023.1"/>
    <property type="molecule type" value="Genomic_DNA"/>
</dbReference>
<proteinExistence type="predicted"/>
<protein>
    <recommendedName>
        <fullName evidence="4">Signal recognition particle-docking protein FtsY</fullName>
    </recommendedName>
</protein>
<dbReference type="AlphaFoldDB" id="A0AAV4GJ69"/>
<name>A0AAV4GJ69_9GAST</name>